<proteinExistence type="predicted"/>
<reference evidence="4" key="2">
    <citation type="journal article" date="2007" name="PLoS Biol.">
        <title>Survey sequencing and comparative analysis of the elephant shark (Callorhinchus milii) genome.</title>
        <authorList>
            <person name="Venkatesh B."/>
            <person name="Kirkness E.F."/>
            <person name="Loh Y.H."/>
            <person name="Halpern A.L."/>
            <person name="Lee A.P."/>
            <person name="Johnson J."/>
            <person name="Dandona N."/>
            <person name="Viswanathan L.D."/>
            <person name="Tay A."/>
            <person name="Venter J.C."/>
            <person name="Strausberg R.L."/>
            <person name="Brenner S."/>
        </authorList>
    </citation>
    <scope>NUCLEOTIDE SEQUENCE [LARGE SCALE GENOMIC DNA]</scope>
</reference>
<keyword evidence="4" id="KW-1185">Reference proteome</keyword>
<dbReference type="InterPro" id="IPR018378">
    <property type="entry name" value="C-type_lectin_CS"/>
</dbReference>
<accession>A0A4W3HKQ1</accession>
<dbReference type="PANTHER" id="PTHR45784:SF5">
    <property type="entry name" value="C-TYPE LECTIN DOMAIN FAMILY 20 MEMBER A-RELATED"/>
    <property type="match status" value="1"/>
</dbReference>
<dbReference type="InterPro" id="IPR016186">
    <property type="entry name" value="C-type_lectin-like/link_sf"/>
</dbReference>
<dbReference type="Pfam" id="PF00059">
    <property type="entry name" value="Lectin_C"/>
    <property type="match status" value="1"/>
</dbReference>
<dbReference type="OMA" id="GDWTWIG"/>
<reference evidence="4" key="3">
    <citation type="journal article" date="2014" name="Nature">
        <title>Elephant shark genome provides unique insights into gnathostome evolution.</title>
        <authorList>
            <consortium name="International Elephant Shark Genome Sequencing Consortium"/>
            <person name="Venkatesh B."/>
            <person name="Lee A.P."/>
            <person name="Ravi V."/>
            <person name="Maurya A.K."/>
            <person name="Lian M.M."/>
            <person name="Swann J.B."/>
            <person name="Ohta Y."/>
            <person name="Flajnik M.F."/>
            <person name="Sutoh Y."/>
            <person name="Kasahara M."/>
            <person name="Hoon S."/>
            <person name="Gangu V."/>
            <person name="Roy S.W."/>
            <person name="Irimia M."/>
            <person name="Korzh V."/>
            <person name="Kondrychyn I."/>
            <person name="Lim Z.W."/>
            <person name="Tay B.H."/>
            <person name="Tohari S."/>
            <person name="Kong K.W."/>
            <person name="Ho S."/>
            <person name="Lorente-Galdos B."/>
            <person name="Quilez J."/>
            <person name="Marques-Bonet T."/>
            <person name="Raney B.J."/>
            <person name="Ingham P.W."/>
            <person name="Tay A."/>
            <person name="Hillier L.W."/>
            <person name="Minx P."/>
            <person name="Boehm T."/>
            <person name="Wilson R.K."/>
            <person name="Brenner S."/>
            <person name="Warren W.C."/>
        </authorList>
    </citation>
    <scope>NUCLEOTIDE SEQUENCE [LARGE SCALE GENOMIC DNA]</scope>
</reference>
<dbReference type="SMART" id="SM00034">
    <property type="entry name" value="CLECT"/>
    <property type="match status" value="1"/>
</dbReference>
<dbReference type="GeneTree" id="ENSGT00970000196831"/>
<reference evidence="3" key="4">
    <citation type="submission" date="2025-08" db="UniProtKB">
        <authorList>
            <consortium name="Ensembl"/>
        </authorList>
    </citation>
    <scope>IDENTIFICATION</scope>
</reference>
<dbReference type="STRING" id="7868.ENSCMIP00000010049"/>
<name>A0A4W3HKQ1_CALMI</name>
<dbReference type="PRINTS" id="PR01504">
    <property type="entry name" value="PNCREATITSAP"/>
</dbReference>
<dbReference type="SUPFAM" id="SSF56436">
    <property type="entry name" value="C-type lectin-like"/>
    <property type="match status" value="1"/>
</dbReference>
<reference evidence="3" key="5">
    <citation type="submission" date="2025-09" db="UniProtKB">
        <authorList>
            <consortium name="Ensembl"/>
        </authorList>
    </citation>
    <scope>IDENTIFICATION</scope>
</reference>
<dbReference type="CDD" id="cd00037">
    <property type="entry name" value="CLECT"/>
    <property type="match status" value="1"/>
</dbReference>
<dbReference type="PROSITE" id="PS00615">
    <property type="entry name" value="C_TYPE_LECTIN_1"/>
    <property type="match status" value="1"/>
</dbReference>
<dbReference type="InterPro" id="IPR001304">
    <property type="entry name" value="C-type_lectin-like"/>
</dbReference>
<evidence type="ECO:0000259" key="2">
    <source>
        <dbReference type="PROSITE" id="PS50041"/>
    </source>
</evidence>
<dbReference type="Proteomes" id="UP000314986">
    <property type="component" value="Unassembled WGS sequence"/>
</dbReference>
<dbReference type="Ensembl" id="ENSCMIT00000010317.1">
    <property type="protein sequence ID" value="ENSCMIP00000010049.1"/>
    <property type="gene ID" value="ENSCMIG00000005299.1"/>
</dbReference>
<evidence type="ECO:0000313" key="4">
    <source>
        <dbReference type="Proteomes" id="UP000314986"/>
    </source>
</evidence>
<evidence type="ECO:0000313" key="3">
    <source>
        <dbReference type="Ensembl" id="ENSCMIP00000010049.1"/>
    </source>
</evidence>
<protein>
    <recommendedName>
        <fullName evidence="2">C-type lectin domain-containing protein</fullName>
    </recommendedName>
</protein>
<dbReference type="AlphaFoldDB" id="A0A4W3HKQ1"/>
<sequence>MGGNVCFLLFPAVQTFQSPGRAYHRINLNRNWAEARDHCRSHYSDLVSIRSPEEKSLIDPLFVGSQWVWIGLYNNDQTETGWKWSNGDNVNYTDWGGEDPNGYTSGSVCVRVYNSEATARFWIDDPCHYNLPFICYTGKQCVAEMTE</sequence>
<dbReference type="PROSITE" id="PS50041">
    <property type="entry name" value="C_TYPE_LECTIN_2"/>
    <property type="match status" value="1"/>
</dbReference>
<dbReference type="Gene3D" id="3.10.100.10">
    <property type="entry name" value="Mannose-Binding Protein A, subunit A"/>
    <property type="match status" value="1"/>
</dbReference>
<feature type="domain" description="C-type lectin" evidence="2">
    <location>
        <begin position="18"/>
        <end position="136"/>
    </location>
</feature>
<evidence type="ECO:0000256" key="1">
    <source>
        <dbReference type="ARBA" id="ARBA00023157"/>
    </source>
</evidence>
<dbReference type="PANTHER" id="PTHR45784">
    <property type="entry name" value="C-TYPE LECTIN DOMAIN FAMILY 20 MEMBER A-RELATED"/>
    <property type="match status" value="1"/>
</dbReference>
<dbReference type="InParanoid" id="A0A4W3HKQ1"/>
<reference evidence="4" key="1">
    <citation type="journal article" date="2006" name="Science">
        <title>Ancient noncoding elements conserved in the human genome.</title>
        <authorList>
            <person name="Venkatesh B."/>
            <person name="Kirkness E.F."/>
            <person name="Loh Y.H."/>
            <person name="Halpern A.L."/>
            <person name="Lee A.P."/>
            <person name="Johnson J."/>
            <person name="Dandona N."/>
            <person name="Viswanathan L.D."/>
            <person name="Tay A."/>
            <person name="Venter J.C."/>
            <person name="Strausberg R.L."/>
            <person name="Brenner S."/>
        </authorList>
    </citation>
    <scope>NUCLEOTIDE SEQUENCE [LARGE SCALE GENOMIC DNA]</scope>
</reference>
<organism evidence="3 4">
    <name type="scientific">Callorhinchus milii</name>
    <name type="common">Ghost shark</name>
    <dbReference type="NCBI Taxonomy" id="7868"/>
    <lineage>
        <taxon>Eukaryota</taxon>
        <taxon>Metazoa</taxon>
        <taxon>Chordata</taxon>
        <taxon>Craniata</taxon>
        <taxon>Vertebrata</taxon>
        <taxon>Chondrichthyes</taxon>
        <taxon>Holocephali</taxon>
        <taxon>Chimaeriformes</taxon>
        <taxon>Callorhinchidae</taxon>
        <taxon>Callorhinchus</taxon>
    </lineage>
</organism>
<dbReference type="InterPro" id="IPR016187">
    <property type="entry name" value="CTDL_fold"/>
</dbReference>
<keyword evidence="1" id="KW-1015">Disulfide bond</keyword>